<dbReference type="AlphaFoldDB" id="A0A2K8T8Y7"/>
<evidence type="ECO:0000313" key="2">
    <source>
        <dbReference type="Proteomes" id="UP000232003"/>
    </source>
</evidence>
<accession>A0A2K8T8Y7</accession>
<dbReference type="EMBL" id="CP024793">
    <property type="protein sequence ID" value="AUB44121.1"/>
    <property type="molecule type" value="Genomic_DNA"/>
</dbReference>
<proteinExistence type="predicted"/>
<dbReference type="Proteomes" id="UP000232003">
    <property type="component" value="Plasmid pNFSY08"/>
</dbReference>
<sequence length="37" mass="4125">MAKIQQIWQRWIPGLLEKTVKRGETVESGAEVTKAAA</sequence>
<geneLocation type="plasmid" evidence="2">
    <name>pnfsy08</name>
</geneLocation>
<dbReference type="KEGG" id="nfl:COO91_10339"/>
<name>A0A2K8T8Y7_9NOSO</name>
<keyword evidence="1" id="KW-0614">Plasmid</keyword>
<reference evidence="1 2" key="1">
    <citation type="submission" date="2017-11" db="EMBL/GenBank/DDBJ databases">
        <title>Complete genome of a free-living desiccation-tolerant cyanobacterium and its photosynthetic adaptation to extreme terrestrial habitat.</title>
        <authorList>
            <person name="Shang J."/>
        </authorList>
    </citation>
    <scope>NUCLEOTIDE SEQUENCE [LARGE SCALE GENOMIC DNA]</scope>
    <source>
        <strain evidence="1 2">CCNUN1</strain>
        <plasmid evidence="2">pnfsy08</plasmid>
    </source>
</reference>
<organism evidence="1 2">
    <name type="scientific">Nostoc flagelliforme CCNUN1</name>
    <dbReference type="NCBI Taxonomy" id="2038116"/>
    <lineage>
        <taxon>Bacteria</taxon>
        <taxon>Bacillati</taxon>
        <taxon>Cyanobacteriota</taxon>
        <taxon>Cyanophyceae</taxon>
        <taxon>Nostocales</taxon>
        <taxon>Nostocaceae</taxon>
        <taxon>Nostoc</taxon>
    </lineage>
</organism>
<keyword evidence="2" id="KW-1185">Reference proteome</keyword>
<gene>
    <name evidence="1" type="ORF">COO91_10339</name>
</gene>
<protein>
    <submittedName>
        <fullName evidence="1">Uncharacterized protein</fullName>
    </submittedName>
</protein>
<evidence type="ECO:0000313" key="1">
    <source>
        <dbReference type="EMBL" id="AUB44121.1"/>
    </source>
</evidence>